<keyword evidence="1" id="KW-0004">4Fe-4S</keyword>
<dbReference type="Pfam" id="PF13484">
    <property type="entry name" value="Fer4_16"/>
    <property type="match status" value="1"/>
</dbReference>
<dbReference type="GO" id="GO:0046872">
    <property type="term" value="F:metal ion binding"/>
    <property type="evidence" value="ECO:0007669"/>
    <property type="project" value="UniProtKB-KW"/>
</dbReference>
<keyword evidence="5" id="KW-0671">Queuosine biosynthesis</keyword>
<dbReference type="InterPro" id="IPR017896">
    <property type="entry name" value="4Fe4S_Fe-S-bd"/>
</dbReference>
<dbReference type="InterPro" id="IPR013542">
    <property type="entry name" value="QueG_DUF1730"/>
</dbReference>
<feature type="domain" description="4Fe-4S ferredoxin-type" evidence="9">
    <location>
        <begin position="183"/>
        <end position="210"/>
    </location>
</feature>
<reference evidence="10 11" key="1">
    <citation type="submission" date="2017-05" db="EMBL/GenBank/DDBJ databases">
        <title>Vagococcus spp. assemblies.</title>
        <authorList>
            <person name="Gulvik C.A."/>
        </authorList>
    </citation>
    <scope>NUCLEOTIDE SEQUENCE [LARGE SCALE GENOMIC DNA]</scope>
    <source>
        <strain evidence="10 11">SS1714</strain>
    </source>
</reference>
<dbReference type="PROSITE" id="PS00198">
    <property type="entry name" value="4FE4S_FER_1"/>
    <property type="match status" value="1"/>
</dbReference>
<dbReference type="EMBL" id="NGKB01000001">
    <property type="protein sequence ID" value="RSU16927.1"/>
    <property type="molecule type" value="Genomic_DNA"/>
</dbReference>
<evidence type="ECO:0000256" key="5">
    <source>
        <dbReference type="ARBA" id="ARBA00022785"/>
    </source>
</evidence>
<dbReference type="GO" id="GO:0008616">
    <property type="term" value="P:tRNA queuosine(34) biosynthetic process"/>
    <property type="evidence" value="ECO:0007669"/>
    <property type="project" value="UniProtKB-KW"/>
</dbReference>
<evidence type="ECO:0000256" key="6">
    <source>
        <dbReference type="ARBA" id="ARBA00023002"/>
    </source>
</evidence>
<dbReference type="InterPro" id="IPR011989">
    <property type="entry name" value="ARM-like"/>
</dbReference>
<dbReference type="GO" id="GO:0051539">
    <property type="term" value="F:4 iron, 4 sulfur cluster binding"/>
    <property type="evidence" value="ECO:0007669"/>
    <property type="project" value="UniProtKB-KW"/>
</dbReference>
<dbReference type="SUPFAM" id="SSF48371">
    <property type="entry name" value="ARM repeat"/>
    <property type="match status" value="1"/>
</dbReference>
<evidence type="ECO:0000256" key="2">
    <source>
        <dbReference type="ARBA" id="ARBA00022490"/>
    </source>
</evidence>
<dbReference type="InterPro" id="IPR004155">
    <property type="entry name" value="PBS_lyase_HEAT"/>
</dbReference>
<dbReference type="PROSITE" id="PS51379">
    <property type="entry name" value="4FE4S_FER_2"/>
    <property type="match status" value="1"/>
</dbReference>
<keyword evidence="6" id="KW-0560">Oxidoreductase</keyword>
<dbReference type="OrthoDB" id="9784571at2"/>
<dbReference type="Gene3D" id="1.25.10.10">
    <property type="entry name" value="Leucine-rich Repeat Variant"/>
    <property type="match status" value="1"/>
</dbReference>
<dbReference type="SUPFAM" id="SSF54862">
    <property type="entry name" value="4Fe-4S ferredoxins"/>
    <property type="match status" value="1"/>
</dbReference>
<dbReference type="Gene3D" id="3.30.70.20">
    <property type="match status" value="1"/>
</dbReference>
<dbReference type="NCBIfam" id="TIGR00276">
    <property type="entry name" value="tRNA epoxyqueuosine(34) reductase QueG"/>
    <property type="match status" value="1"/>
</dbReference>
<dbReference type="RefSeq" id="WP_126791250.1">
    <property type="nucleotide sequence ID" value="NZ_CP060720.1"/>
</dbReference>
<organism evidence="10 11">
    <name type="scientific">Vagococcus carniphilus</name>
    <dbReference type="NCBI Taxonomy" id="218144"/>
    <lineage>
        <taxon>Bacteria</taxon>
        <taxon>Bacillati</taxon>
        <taxon>Bacillota</taxon>
        <taxon>Bacilli</taxon>
        <taxon>Lactobacillales</taxon>
        <taxon>Enterococcaceae</taxon>
        <taxon>Vagococcus</taxon>
    </lineage>
</organism>
<evidence type="ECO:0000256" key="1">
    <source>
        <dbReference type="ARBA" id="ARBA00022485"/>
    </source>
</evidence>
<dbReference type="PANTHER" id="PTHR30002:SF4">
    <property type="entry name" value="EPOXYQUEUOSINE REDUCTASE"/>
    <property type="match status" value="1"/>
</dbReference>
<keyword evidence="8" id="KW-0411">Iron-sulfur</keyword>
<keyword evidence="4" id="KW-0479">Metal-binding</keyword>
<evidence type="ECO:0000256" key="4">
    <source>
        <dbReference type="ARBA" id="ARBA00022723"/>
    </source>
</evidence>
<gene>
    <name evidence="10" type="ORF">CBF28_01705</name>
</gene>
<name>A0A430B9L3_9ENTE</name>
<dbReference type="Pfam" id="PF13646">
    <property type="entry name" value="HEAT_2"/>
    <property type="match status" value="1"/>
</dbReference>
<sequence>MYHTLKKEIIKASQEIGIDKIGFTTAEPFDHLKESLYEQKENLHTTGFEHPNIEERIYPDLIFQEPKSIISIALAYPSRLSQRPEKIRGEKRGKFAKASWGIDYHDILRDRMDKLIDFIKEATDNNPDISFKPMVDTGELIDVAVAQRAGIGFIGKNGLLITEEFGSYVYLGEIVTNIPFEADNPKVNQCGECTKCVDYCPTSALLGDGRMNGKRCLSYQTQTKGMMPEEFRPKIRTVIYGCDICQEVCPFNQGQNNHFHQEMEIDPEIIQPLLKPMLTISNKEFKQTFGILAGSWRGKKPLQRNAIIALANARDKTAVPNLLRCLEEDPRPVIRGTAAWALSILAKGNEAVLSFLEESLVKETDEEATTEIEKAITSLKKG</sequence>
<dbReference type="GO" id="GO:0052693">
    <property type="term" value="F:epoxyqueuosine reductase activity"/>
    <property type="evidence" value="ECO:0007669"/>
    <property type="project" value="TreeGrafter"/>
</dbReference>
<dbReference type="PANTHER" id="PTHR30002">
    <property type="entry name" value="EPOXYQUEUOSINE REDUCTASE"/>
    <property type="match status" value="1"/>
</dbReference>
<dbReference type="InterPro" id="IPR016024">
    <property type="entry name" value="ARM-type_fold"/>
</dbReference>
<evidence type="ECO:0000259" key="9">
    <source>
        <dbReference type="PROSITE" id="PS51379"/>
    </source>
</evidence>
<comment type="caution">
    <text evidence="10">The sequence shown here is derived from an EMBL/GenBank/DDBJ whole genome shotgun (WGS) entry which is preliminary data.</text>
</comment>
<keyword evidence="3" id="KW-0819">tRNA processing</keyword>
<evidence type="ECO:0000256" key="3">
    <source>
        <dbReference type="ARBA" id="ARBA00022694"/>
    </source>
</evidence>
<keyword evidence="7" id="KW-0408">Iron</keyword>
<dbReference type="InterPro" id="IPR004453">
    <property type="entry name" value="QueG"/>
</dbReference>
<keyword evidence="2" id="KW-0963">Cytoplasm</keyword>
<evidence type="ECO:0000313" key="10">
    <source>
        <dbReference type="EMBL" id="RSU16927.1"/>
    </source>
</evidence>
<evidence type="ECO:0000256" key="7">
    <source>
        <dbReference type="ARBA" id="ARBA00023004"/>
    </source>
</evidence>
<dbReference type="AlphaFoldDB" id="A0A430B9L3"/>
<dbReference type="Proteomes" id="UP000288028">
    <property type="component" value="Unassembled WGS sequence"/>
</dbReference>
<dbReference type="Pfam" id="PF08331">
    <property type="entry name" value="QueG_DUF1730"/>
    <property type="match status" value="1"/>
</dbReference>
<evidence type="ECO:0000256" key="8">
    <source>
        <dbReference type="ARBA" id="ARBA00023014"/>
    </source>
</evidence>
<evidence type="ECO:0000313" key="11">
    <source>
        <dbReference type="Proteomes" id="UP000288028"/>
    </source>
</evidence>
<dbReference type="GeneID" id="95579709"/>
<accession>A0A430B9L3</accession>
<proteinExistence type="predicted"/>
<dbReference type="InterPro" id="IPR017900">
    <property type="entry name" value="4Fe4S_Fe_S_CS"/>
</dbReference>
<keyword evidence="11" id="KW-1185">Reference proteome</keyword>
<protein>
    <submittedName>
        <fullName evidence="10">tRNA epoxyqueuosine(34) reductase QueG</fullName>
    </submittedName>
</protein>
<dbReference type="SMART" id="SM00567">
    <property type="entry name" value="EZ_HEAT"/>
    <property type="match status" value="2"/>
</dbReference>